<name>A0AAW7ZI50_9FIRM</name>
<evidence type="ECO:0000313" key="1">
    <source>
        <dbReference type="EMBL" id="MDO7788789.1"/>
    </source>
</evidence>
<accession>A0AAW7ZI50</accession>
<reference evidence="1" key="1">
    <citation type="journal article" date="2023" name="J. Hazard. Mater.">
        <title>Anaerobic biodegradation of pyrene and benzo[a]pyrene by a new sulfate-reducing Desulforamulus aquiferis strain DSA.</title>
        <authorList>
            <person name="Zhang Z."/>
            <person name="Sun J."/>
            <person name="Gong X."/>
            <person name="Wang C."/>
            <person name="Wang H."/>
        </authorList>
    </citation>
    <scope>NUCLEOTIDE SEQUENCE</scope>
    <source>
        <strain evidence="1">DSA</strain>
    </source>
</reference>
<proteinExistence type="predicted"/>
<sequence>MKKKNYKERYEELHDLFNELLSGHRLVLESIGELRAENEILKGILHKYGIEIPAKHVDF</sequence>
<comment type="caution">
    <text evidence="1">The sequence shown here is derived from an EMBL/GenBank/DDBJ whole genome shotgun (WGS) entry which is preliminary data.</text>
</comment>
<keyword evidence="2" id="KW-1185">Reference proteome</keyword>
<gene>
    <name evidence="1" type="ORF">P6N53_16310</name>
</gene>
<reference evidence="1" key="2">
    <citation type="submission" date="2023-03" db="EMBL/GenBank/DDBJ databases">
        <authorList>
            <person name="Zhang Z."/>
        </authorList>
    </citation>
    <scope>NUCLEOTIDE SEQUENCE</scope>
    <source>
        <strain evidence="1">DSA</strain>
    </source>
</reference>
<organism evidence="1 2">
    <name type="scientific">Desulforamulus aquiferis</name>
    <dbReference type="NCBI Taxonomy" id="1397668"/>
    <lineage>
        <taxon>Bacteria</taxon>
        <taxon>Bacillati</taxon>
        <taxon>Bacillota</taxon>
        <taxon>Clostridia</taxon>
        <taxon>Eubacteriales</taxon>
        <taxon>Peptococcaceae</taxon>
        <taxon>Desulforamulus</taxon>
    </lineage>
</organism>
<dbReference type="EMBL" id="JARPTC010000025">
    <property type="protein sequence ID" value="MDO7788789.1"/>
    <property type="molecule type" value="Genomic_DNA"/>
</dbReference>
<dbReference type="Proteomes" id="UP001172911">
    <property type="component" value="Unassembled WGS sequence"/>
</dbReference>
<dbReference type="AlphaFoldDB" id="A0AAW7ZI50"/>
<evidence type="ECO:0000313" key="2">
    <source>
        <dbReference type="Proteomes" id="UP001172911"/>
    </source>
</evidence>
<dbReference type="RefSeq" id="WP_304545038.1">
    <property type="nucleotide sequence ID" value="NZ_JARPTC010000025.1"/>
</dbReference>
<protein>
    <submittedName>
        <fullName evidence="1">Uncharacterized protein</fullName>
    </submittedName>
</protein>